<sequence length="173" mass="20168">MRSFIKLFFIAAAVFSSSQLLAQDKNKTLLQTERMAKALELTDKQKAALDKELKAAKEERQVAMEKAKAIREEMRRDAFVAREAREAKLKDILTEEQWAKYESAKKRGRGAMLNRAKRGQDSRQGGRFQRRGQIREDGRRPMRDTLRRRVVKRRVEMLKEKKETEEKENGGGN</sequence>
<dbReference type="EMBL" id="MDGQ01000003">
    <property type="protein sequence ID" value="OEK06913.1"/>
    <property type="molecule type" value="Genomic_DNA"/>
</dbReference>
<accession>A0A1E5T6C3</accession>
<proteinExistence type="predicted"/>
<evidence type="ECO:0008006" key="6">
    <source>
        <dbReference type="Google" id="ProtNLM"/>
    </source>
</evidence>
<dbReference type="Proteomes" id="UP000095552">
    <property type="component" value="Unassembled WGS sequence"/>
</dbReference>
<reference evidence="4 5" key="1">
    <citation type="submission" date="2016-08" db="EMBL/GenBank/DDBJ databases">
        <title>Draft genome of Fabibacter sp. strain SK-8.</title>
        <authorList>
            <person name="Wong S.-K."/>
            <person name="Hamasaki K."/>
            <person name="Yoshizawa S."/>
        </authorList>
    </citation>
    <scope>NUCLEOTIDE SEQUENCE [LARGE SCALE GENOMIC DNA]</scope>
    <source>
        <strain evidence="4 5">SK-8</strain>
    </source>
</reference>
<feature type="signal peptide" evidence="3">
    <location>
        <begin position="1"/>
        <end position="22"/>
    </location>
</feature>
<dbReference type="AlphaFoldDB" id="A0A1E5T6C3"/>
<protein>
    <recommendedName>
        <fullName evidence="6">DUF4890 domain-containing protein</fullName>
    </recommendedName>
</protein>
<feature type="coiled-coil region" evidence="1">
    <location>
        <begin position="39"/>
        <end position="73"/>
    </location>
</feature>
<keyword evidence="1" id="KW-0175">Coiled coil</keyword>
<keyword evidence="5" id="KW-1185">Reference proteome</keyword>
<feature type="compositionally biased region" description="Basic and acidic residues" evidence="2">
    <location>
        <begin position="133"/>
        <end position="173"/>
    </location>
</feature>
<dbReference type="RefSeq" id="WP_069834225.1">
    <property type="nucleotide sequence ID" value="NZ_MDGQ01000003.1"/>
</dbReference>
<evidence type="ECO:0000256" key="1">
    <source>
        <dbReference type="SAM" id="Coils"/>
    </source>
</evidence>
<gene>
    <name evidence="4" type="ORF">BFP71_04460</name>
</gene>
<dbReference type="OrthoDB" id="982963at2"/>
<evidence type="ECO:0000313" key="4">
    <source>
        <dbReference type="EMBL" id="OEK06913.1"/>
    </source>
</evidence>
<name>A0A1E5T6C3_9BACT</name>
<evidence type="ECO:0000256" key="2">
    <source>
        <dbReference type="SAM" id="MobiDB-lite"/>
    </source>
</evidence>
<organism evidence="4 5">
    <name type="scientific">Roseivirga misakiensis</name>
    <dbReference type="NCBI Taxonomy" id="1563681"/>
    <lineage>
        <taxon>Bacteria</taxon>
        <taxon>Pseudomonadati</taxon>
        <taxon>Bacteroidota</taxon>
        <taxon>Cytophagia</taxon>
        <taxon>Cytophagales</taxon>
        <taxon>Roseivirgaceae</taxon>
        <taxon>Roseivirga</taxon>
    </lineage>
</organism>
<feature type="chain" id="PRO_5009186025" description="DUF4890 domain-containing protein" evidence="3">
    <location>
        <begin position="23"/>
        <end position="173"/>
    </location>
</feature>
<feature type="region of interest" description="Disordered" evidence="2">
    <location>
        <begin position="104"/>
        <end position="173"/>
    </location>
</feature>
<evidence type="ECO:0000256" key="3">
    <source>
        <dbReference type="SAM" id="SignalP"/>
    </source>
</evidence>
<evidence type="ECO:0000313" key="5">
    <source>
        <dbReference type="Proteomes" id="UP000095552"/>
    </source>
</evidence>
<comment type="caution">
    <text evidence="4">The sequence shown here is derived from an EMBL/GenBank/DDBJ whole genome shotgun (WGS) entry which is preliminary data.</text>
</comment>
<keyword evidence="3" id="KW-0732">Signal</keyword>